<keyword evidence="3" id="KW-0808">Transferase</keyword>
<name>A0A699I6M6_TANCI</name>
<dbReference type="Pfam" id="PF08284">
    <property type="entry name" value="RVP_2"/>
    <property type="match status" value="2"/>
</dbReference>
<sequence>GNGNYGNNNRNGNQNGMNRGGGGFGLVAKVCTYKDFLNCQPCNFHGTKGVVGLASALTCWNSHVRTIGINEVYGMSWNDLMKLMIKELTLMCPRMVLEEEDKIKSLMDRKVRAYVARNPDNKRMFENQPKDNRVPQQPLFKKHNVARAYIVGTNEKKTYAGNLPYCNKCKLHHAGPCIEFRVTTFSFLIDVIPAALEVSYDVEFTDERIVGVDTIIRGCALNLLNYPFNIDLILIVLGSFNIIIGIDWLLKYHVVIVCDEKVVQIPYGNEVLKIQGDGRTEGAVGLTHWIEKMESVFNISGCAMENQVKFATCTLLDATLTWWNSQIRTLGPDAYTMTWSVLKKKMIDKYCPLGEIKKLEIELWNLKVRDNNIPAHTNRFQELALICTKFVSNETEKVDKYISRLPDNIYGNVKSSKPKTLDENRVGQRFNGSEAPSTGNTNATNNRGGNGPNPRGNGWVYAVGNAKRNGNAMGNPDLNVITGTFLLNNRYASILFDTGADRSFVSTAFSSLIDIIPTPLDNHYDVELADEKIVGINTIIRGCTLNFLNHPFTIDLMPIELGSFDAIIGMDWLRRHHVVIVCDEKLVRVPFGNETLVFRRAKSYIGRESRLTVILCSKVQEYRLKGCHVFLVQISATKEDEKSEGKQVKDVPIVQDNPEVFPEDLSGLPPARLELSDKGFIRPSSSPWGASILFVKKKDGSFRMCIDYRELNKLTVKNRYPLPRIDDLFDQL</sequence>
<dbReference type="Pfam" id="PF03732">
    <property type="entry name" value="Retrotrans_gag"/>
    <property type="match status" value="1"/>
</dbReference>
<dbReference type="InterPro" id="IPR043502">
    <property type="entry name" value="DNA/RNA_pol_sf"/>
</dbReference>
<dbReference type="GO" id="GO:0003964">
    <property type="term" value="F:RNA-directed DNA polymerase activity"/>
    <property type="evidence" value="ECO:0007669"/>
    <property type="project" value="UniProtKB-KW"/>
</dbReference>
<dbReference type="InterPro" id="IPR043128">
    <property type="entry name" value="Rev_trsase/Diguanyl_cyclase"/>
</dbReference>
<dbReference type="InterPro" id="IPR005162">
    <property type="entry name" value="Retrotrans_gag_dom"/>
</dbReference>
<dbReference type="GO" id="GO:0006508">
    <property type="term" value="P:proteolysis"/>
    <property type="evidence" value="ECO:0007669"/>
    <property type="project" value="InterPro"/>
</dbReference>
<dbReference type="SUPFAM" id="SSF50630">
    <property type="entry name" value="Acid proteases"/>
    <property type="match status" value="1"/>
</dbReference>
<gene>
    <name evidence="3" type="ORF">Tci_499182</name>
</gene>
<keyword evidence="3" id="KW-0548">Nucleotidyltransferase</keyword>
<evidence type="ECO:0000256" key="1">
    <source>
        <dbReference type="SAM" id="MobiDB-lite"/>
    </source>
</evidence>
<dbReference type="PROSITE" id="PS00141">
    <property type="entry name" value="ASP_PROTEASE"/>
    <property type="match status" value="1"/>
</dbReference>
<dbReference type="PANTHER" id="PTHR15503">
    <property type="entry name" value="LDOC1 RELATED"/>
    <property type="match status" value="1"/>
</dbReference>
<proteinExistence type="predicted"/>
<evidence type="ECO:0000259" key="2">
    <source>
        <dbReference type="Pfam" id="PF03732"/>
    </source>
</evidence>
<dbReference type="PANTHER" id="PTHR15503:SF45">
    <property type="entry name" value="RNA-DIRECTED DNA POLYMERASE HOMOLOG"/>
    <property type="match status" value="1"/>
</dbReference>
<dbReference type="SUPFAM" id="SSF56672">
    <property type="entry name" value="DNA/RNA polymerases"/>
    <property type="match status" value="1"/>
</dbReference>
<keyword evidence="3" id="KW-0695">RNA-directed DNA polymerase</keyword>
<accession>A0A699I6M6</accession>
<dbReference type="Gene3D" id="3.30.70.270">
    <property type="match status" value="1"/>
</dbReference>
<dbReference type="EMBL" id="BKCJ010259541">
    <property type="protein sequence ID" value="GEZ27209.1"/>
    <property type="molecule type" value="Genomic_DNA"/>
</dbReference>
<dbReference type="CDD" id="cd01647">
    <property type="entry name" value="RT_LTR"/>
    <property type="match status" value="1"/>
</dbReference>
<dbReference type="Gene3D" id="2.40.70.10">
    <property type="entry name" value="Acid Proteases"/>
    <property type="match status" value="1"/>
</dbReference>
<evidence type="ECO:0000313" key="3">
    <source>
        <dbReference type="EMBL" id="GEZ27209.1"/>
    </source>
</evidence>
<dbReference type="AlphaFoldDB" id="A0A699I6M6"/>
<dbReference type="Gene3D" id="3.10.10.10">
    <property type="entry name" value="HIV Type 1 Reverse Transcriptase, subunit A, domain 1"/>
    <property type="match status" value="1"/>
</dbReference>
<protein>
    <submittedName>
        <fullName evidence="3">Putative reverse transcriptase domain-containing protein</fullName>
    </submittedName>
</protein>
<dbReference type="InterPro" id="IPR001969">
    <property type="entry name" value="Aspartic_peptidase_AS"/>
</dbReference>
<dbReference type="InterPro" id="IPR021109">
    <property type="entry name" value="Peptidase_aspartic_dom_sf"/>
</dbReference>
<dbReference type="GO" id="GO:0004190">
    <property type="term" value="F:aspartic-type endopeptidase activity"/>
    <property type="evidence" value="ECO:0007669"/>
    <property type="project" value="InterPro"/>
</dbReference>
<organism evidence="3">
    <name type="scientific">Tanacetum cinerariifolium</name>
    <name type="common">Dalmatian daisy</name>
    <name type="synonym">Chrysanthemum cinerariifolium</name>
    <dbReference type="NCBI Taxonomy" id="118510"/>
    <lineage>
        <taxon>Eukaryota</taxon>
        <taxon>Viridiplantae</taxon>
        <taxon>Streptophyta</taxon>
        <taxon>Embryophyta</taxon>
        <taxon>Tracheophyta</taxon>
        <taxon>Spermatophyta</taxon>
        <taxon>Magnoliopsida</taxon>
        <taxon>eudicotyledons</taxon>
        <taxon>Gunneridae</taxon>
        <taxon>Pentapetalae</taxon>
        <taxon>asterids</taxon>
        <taxon>campanulids</taxon>
        <taxon>Asterales</taxon>
        <taxon>Asteraceae</taxon>
        <taxon>Asteroideae</taxon>
        <taxon>Anthemideae</taxon>
        <taxon>Anthemidinae</taxon>
        <taxon>Tanacetum</taxon>
    </lineage>
</organism>
<reference evidence="3" key="1">
    <citation type="journal article" date="2019" name="Sci. Rep.">
        <title>Draft genome of Tanacetum cinerariifolium, the natural source of mosquito coil.</title>
        <authorList>
            <person name="Yamashiro T."/>
            <person name="Shiraishi A."/>
            <person name="Satake H."/>
            <person name="Nakayama K."/>
        </authorList>
    </citation>
    <scope>NUCLEOTIDE SEQUENCE</scope>
</reference>
<comment type="caution">
    <text evidence="3">The sequence shown here is derived from an EMBL/GenBank/DDBJ whole genome shotgun (WGS) entry which is preliminary data.</text>
</comment>
<dbReference type="CDD" id="cd00303">
    <property type="entry name" value="retropepsin_like"/>
    <property type="match status" value="1"/>
</dbReference>
<dbReference type="InterPro" id="IPR032567">
    <property type="entry name" value="RTL1-rel"/>
</dbReference>
<feature type="non-terminal residue" evidence="3">
    <location>
        <position position="1"/>
    </location>
</feature>
<feature type="region of interest" description="Disordered" evidence="1">
    <location>
        <begin position="413"/>
        <end position="457"/>
    </location>
</feature>
<feature type="domain" description="Retrotransposon gag" evidence="2">
    <location>
        <begin position="309"/>
        <end position="403"/>
    </location>
</feature>
<feature type="compositionally biased region" description="Low complexity" evidence="1">
    <location>
        <begin position="439"/>
        <end position="457"/>
    </location>
</feature>